<dbReference type="Gramene" id="TraesCAD_scaffold_064176_01G000100.1">
    <property type="protein sequence ID" value="TraesCAD_scaffold_064176_01G000100.1"/>
    <property type="gene ID" value="TraesCAD_scaffold_064176_01G000100"/>
</dbReference>
<dbReference type="Gramene" id="TraesCS7A02G383500.1">
    <property type="protein sequence ID" value="TraesCS7A02G383500.1.cds1"/>
    <property type="gene ID" value="TraesCS7A02G383500"/>
</dbReference>
<dbReference type="Proteomes" id="UP000019116">
    <property type="component" value="Chromosome 7A"/>
</dbReference>
<accession>A0A3B6RIX5</accession>
<keyword evidence="3" id="KW-1185">Reference proteome</keyword>
<dbReference type="Gramene" id="TraesJAG7A03G03948250.1">
    <property type="protein sequence ID" value="TraesJAG7A03G03948250.1.CDS1"/>
    <property type="gene ID" value="TraesJAG7A03G03948250"/>
</dbReference>
<dbReference type="InterPro" id="IPR052929">
    <property type="entry name" value="RNase_H-like_EbsB-rel"/>
</dbReference>
<evidence type="ECO:0000259" key="1">
    <source>
        <dbReference type="Pfam" id="PF13456"/>
    </source>
</evidence>
<dbReference type="Pfam" id="PF13456">
    <property type="entry name" value="RVT_3"/>
    <property type="match status" value="1"/>
</dbReference>
<dbReference type="InterPro" id="IPR002156">
    <property type="entry name" value="RNaseH_domain"/>
</dbReference>
<dbReference type="InterPro" id="IPR036397">
    <property type="entry name" value="RNaseH_sf"/>
</dbReference>
<dbReference type="OrthoDB" id="694800at2759"/>
<dbReference type="InterPro" id="IPR044730">
    <property type="entry name" value="RNase_H-like_dom_plant"/>
</dbReference>
<dbReference type="Gramene" id="TraesSYM7A03G03919950.1">
    <property type="protein sequence ID" value="TraesSYM7A03G03919950.1.CDS1"/>
    <property type="gene ID" value="TraesSYM7A03G03919950"/>
</dbReference>
<dbReference type="Gene3D" id="3.30.420.10">
    <property type="entry name" value="Ribonuclease H-like superfamily/Ribonuclease H"/>
    <property type="match status" value="1"/>
</dbReference>
<protein>
    <recommendedName>
        <fullName evidence="1">RNase H type-1 domain-containing protein</fullName>
    </recommendedName>
</protein>
<dbReference type="SMR" id="A0A3B6RIX5"/>
<dbReference type="Gramene" id="TraesCLE_scaffold_057853_01G000100.1">
    <property type="protein sequence ID" value="TraesCLE_scaffold_057853_01G000100.1"/>
    <property type="gene ID" value="TraesCLE_scaffold_057853_01G000100"/>
</dbReference>
<reference evidence="2" key="2">
    <citation type="submission" date="2018-10" db="UniProtKB">
        <authorList>
            <consortium name="EnsemblPlants"/>
        </authorList>
    </citation>
    <scope>IDENTIFICATION</scope>
</reference>
<dbReference type="PANTHER" id="PTHR47074:SF47">
    <property type="entry name" value="RNASE H TYPE-1 DOMAIN-CONTAINING PROTEIN"/>
    <property type="match status" value="1"/>
</dbReference>
<dbReference type="Gramene" id="TraesCS7A03G0929000.1">
    <property type="protein sequence ID" value="TraesCS7A03G0929000.1.CDS1"/>
    <property type="gene ID" value="TraesCS7A03G0929000"/>
</dbReference>
<organism evidence="2">
    <name type="scientific">Triticum aestivum</name>
    <name type="common">Wheat</name>
    <dbReference type="NCBI Taxonomy" id="4565"/>
    <lineage>
        <taxon>Eukaryota</taxon>
        <taxon>Viridiplantae</taxon>
        <taxon>Streptophyta</taxon>
        <taxon>Embryophyta</taxon>
        <taxon>Tracheophyta</taxon>
        <taxon>Spermatophyta</taxon>
        <taxon>Magnoliopsida</taxon>
        <taxon>Liliopsida</taxon>
        <taxon>Poales</taxon>
        <taxon>Poaceae</taxon>
        <taxon>BOP clade</taxon>
        <taxon>Pooideae</taxon>
        <taxon>Triticodae</taxon>
        <taxon>Triticeae</taxon>
        <taxon>Triticinae</taxon>
        <taxon>Triticum</taxon>
    </lineage>
</organism>
<dbReference type="Gramene" id="TraesLDM7A03G03969670.1">
    <property type="protein sequence ID" value="TraesLDM7A03G03969670.1.CDS1"/>
    <property type="gene ID" value="TraesLDM7A03G03969670"/>
</dbReference>
<sequence length="132" mass="14738">MTEVNFLQGDGKIDWCADVLAAEASTLQYGLSLAQRIGCNRLVINSYNLEVIETMNNGGGHASAAAVIFDDCYHLACDFPIFRFEHCNREAYKVAHELARLVRFSATYDWFEEPLNGIVNILTDDVSILSND</sequence>
<dbReference type="Gramene" id="TraesARI7A03G03940250.1">
    <property type="protein sequence ID" value="TraesARI7A03G03940250.1.CDS1"/>
    <property type="gene ID" value="TraesARI7A03G03940250"/>
</dbReference>
<dbReference type="GO" id="GO:0004523">
    <property type="term" value="F:RNA-DNA hybrid ribonuclease activity"/>
    <property type="evidence" value="ECO:0007669"/>
    <property type="project" value="InterPro"/>
</dbReference>
<feature type="domain" description="RNase H type-1" evidence="1">
    <location>
        <begin position="11"/>
        <end position="100"/>
    </location>
</feature>
<proteinExistence type="predicted"/>
<dbReference type="EnsemblPlants" id="TraesCS7A02G383500.1">
    <property type="protein sequence ID" value="TraesCS7A02G383500.1.cds1"/>
    <property type="gene ID" value="TraesCS7A02G383500"/>
</dbReference>
<name>A0A3B6RIX5_WHEAT</name>
<dbReference type="GO" id="GO:0003676">
    <property type="term" value="F:nucleic acid binding"/>
    <property type="evidence" value="ECO:0007669"/>
    <property type="project" value="InterPro"/>
</dbReference>
<evidence type="ECO:0000313" key="3">
    <source>
        <dbReference type="Proteomes" id="UP000019116"/>
    </source>
</evidence>
<dbReference type="Gramene" id="TraesWEE_scaffold_050944_01G000100.1">
    <property type="protein sequence ID" value="TraesWEE_scaffold_050944_01G000100.1"/>
    <property type="gene ID" value="TraesWEE_scaffold_050944_01G000100"/>
</dbReference>
<dbReference type="Gramene" id="TraesROB_scaffold_060920_01G000100.1">
    <property type="protein sequence ID" value="TraesROB_scaffold_060920_01G000100.1"/>
    <property type="gene ID" value="TraesROB_scaffold_060920_01G000100"/>
</dbReference>
<dbReference type="Gramene" id="TraesLAC7A03G03920020.1">
    <property type="protein sequence ID" value="TraesLAC7A03G03920020.1.CDS1"/>
    <property type="gene ID" value="TraesLAC7A03G03920020"/>
</dbReference>
<dbReference type="CDD" id="cd06222">
    <property type="entry name" value="RNase_H_like"/>
    <property type="match status" value="1"/>
</dbReference>
<dbReference type="STRING" id="4565.A0A3B6RIX5"/>
<dbReference type="PANTHER" id="PTHR47074">
    <property type="entry name" value="BNAC02G40300D PROTEIN"/>
    <property type="match status" value="1"/>
</dbReference>
<dbReference type="Gramene" id="TraesJUL7A03G04003130.1">
    <property type="protein sequence ID" value="TraesJUL7A03G04003130.1.CDS1"/>
    <property type="gene ID" value="TraesJUL7A03G04003130"/>
</dbReference>
<dbReference type="AlphaFoldDB" id="A0A3B6RIX5"/>
<dbReference type="Gramene" id="TraesSTA7A03G03956860.1">
    <property type="protein sequence ID" value="TraesSTA7A03G03956860.1.CDS1"/>
    <property type="gene ID" value="TraesSTA7A03G03956860"/>
</dbReference>
<reference evidence="2" key="1">
    <citation type="submission" date="2018-08" db="EMBL/GenBank/DDBJ databases">
        <authorList>
            <person name="Rossello M."/>
        </authorList>
    </citation>
    <scope>NUCLEOTIDE SEQUENCE [LARGE SCALE GENOMIC DNA]</scope>
    <source>
        <strain evidence="2">cv. Chinese Spring</strain>
    </source>
</reference>
<dbReference type="Gramene" id="TraesMAC7A03G03965730.1">
    <property type="protein sequence ID" value="TraesMAC7A03G03965730.1.CDS1"/>
    <property type="gene ID" value="TraesMAC7A03G03965730"/>
</dbReference>
<evidence type="ECO:0000313" key="2">
    <source>
        <dbReference type="EnsemblPlants" id="TraesCS7A02G383500.1.cds1"/>
    </source>
</evidence>